<accession>A0A5S9PNZ1</accession>
<dbReference type="EMBL" id="CACSII010000012">
    <property type="protein sequence ID" value="CAA0105804.1"/>
    <property type="molecule type" value="Genomic_DNA"/>
</dbReference>
<name>A0A5S9PNZ1_9GAMM</name>
<proteinExistence type="predicted"/>
<dbReference type="AlphaFoldDB" id="A0A5S9PNZ1"/>
<evidence type="ECO:0000313" key="2">
    <source>
        <dbReference type="Proteomes" id="UP000434580"/>
    </source>
</evidence>
<protein>
    <recommendedName>
        <fullName evidence="3">Acetyltransferase</fullName>
    </recommendedName>
</protein>
<gene>
    <name evidence="1" type="ORF">DPBNPPHM_01209</name>
</gene>
<evidence type="ECO:0000313" key="1">
    <source>
        <dbReference type="EMBL" id="CAA0105804.1"/>
    </source>
</evidence>
<dbReference type="OrthoDB" id="9810649at2"/>
<organism evidence="1 2">
    <name type="scientific">BD1-7 clade bacterium</name>
    <dbReference type="NCBI Taxonomy" id="2029982"/>
    <lineage>
        <taxon>Bacteria</taxon>
        <taxon>Pseudomonadati</taxon>
        <taxon>Pseudomonadota</taxon>
        <taxon>Gammaproteobacteria</taxon>
        <taxon>Cellvibrionales</taxon>
        <taxon>Spongiibacteraceae</taxon>
        <taxon>BD1-7 clade</taxon>
    </lineage>
</organism>
<evidence type="ECO:0008006" key="3">
    <source>
        <dbReference type="Google" id="ProtNLM"/>
    </source>
</evidence>
<reference evidence="1 2" key="1">
    <citation type="submission" date="2019-11" db="EMBL/GenBank/DDBJ databases">
        <authorList>
            <person name="Holert J."/>
        </authorList>
    </citation>
    <scope>NUCLEOTIDE SEQUENCE [LARGE SCALE GENOMIC DNA]</scope>
    <source>
        <strain evidence="1">BC5_2</strain>
    </source>
</reference>
<sequence length="73" mass="8727">MFLKDKRNGHMVEVLGMNDLFNLYRQDIVGRYLFGEEAQEPETFHKLDLLFLSGEVLPRCWLDPEYRDETLPH</sequence>
<dbReference type="Proteomes" id="UP000434580">
    <property type="component" value="Unassembled WGS sequence"/>
</dbReference>